<dbReference type="InterPro" id="IPR010930">
    <property type="entry name" value="Flg_bb/hook_C_dom"/>
</dbReference>
<dbReference type="NCBIfam" id="TIGR03506">
    <property type="entry name" value="FlgEFG_subfam"/>
    <property type="match status" value="1"/>
</dbReference>
<evidence type="ECO:0000256" key="2">
    <source>
        <dbReference type="ARBA" id="ARBA00009677"/>
    </source>
</evidence>
<accession>K8WQY0</accession>
<comment type="subcellular location">
    <subcellularLocation>
        <location evidence="1 6">Bacterial flagellum basal body</location>
    </subcellularLocation>
</comment>
<evidence type="ECO:0000256" key="3">
    <source>
        <dbReference type="ARBA" id="ARBA00023143"/>
    </source>
</evidence>
<sequence>MDHVIYTAMGGAQQVLESHAIAAHNIANISSTGFKAQFSAMRAVPVHGDTKQTRTLVIASTPGADISRGSFKYTGSPLDVVLNDNHFLSVELQDGREAYTQNGNIQISPEGELRIGKYRLIGDSGVITVPPDSNISITADGAVMTSSANDPNGTFGVIDQVKVVEAKPHDLSRGEEGLFHLSDHARKIYGNQLPPSDKVILTAGMVEGSNVNPAEAMVSMITLTRQFEMQMKVISCADENAQRANQLLTVS</sequence>
<reference evidence="9 10" key="1">
    <citation type="journal article" date="2012" name="BMC Genomics">
        <title>Comparative genomics of bacteria in the genus Providencia isolated from wild Drosophila melanogaster.</title>
        <authorList>
            <person name="Galac M.R."/>
            <person name="Lazzaro B.P."/>
        </authorList>
    </citation>
    <scope>NUCLEOTIDE SEQUENCE [LARGE SCALE GENOMIC DNA]</scope>
    <source>
        <strain evidence="9 10">DSM 19967</strain>
    </source>
</reference>
<keyword evidence="10" id="KW-1185">Reference proteome</keyword>
<keyword evidence="9" id="KW-0966">Cell projection</keyword>
<dbReference type="InterPro" id="IPR020013">
    <property type="entry name" value="Flagellar_FlgE/F/G"/>
</dbReference>
<dbReference type="Proteomes" id="UP000010290">
    <property type="component" value="Chromosome"/>
</dbReference>
<proteinExistence type="inferred from homology"/>
<dbReference type="HOGENOM" id="CLU_013687_1_0_6"/>
<evidence type="ECO:0000313" key="9">
    <source>
        <dbReference type="EMBL" id="EKT58560.1"/>
    </source>
</evidence>
<dbReference type="Pfam" id="PF22692">
    <property type="entry name" value="LlgE_F_G_D1"/>
    <property type="match status" value="1"/>
</dbReference>
<feature type="domain" description="Flagellar basal-body/hook protein C-terminal" evidence="7">
    <location>
        <begin position="203"/>
        <end position="247"/>
    </location>
</feature>
<dbReference type="GO" id="GO:0071978">
    <property type="term" value="P:bacterial-type flagellum-dependent swarming motility"/>
    <property type="evidence" value="ECO:0007669"/>
    <property type="project" value="TreeGrafter"/>
</dbReference>
<evidence type="ECO:0000256" key="4">
    <source>
        <dbReference type="ARBA" id="ARBA00038560"/>
    </source>
</evidence>
<organism evidence="9 10">
    <name type="scientific">Providencia sneebia DSM 19967</name>
    <dbReference type="NCBI Taxonomy" id="1141660"/>
    <lineage>
        <taxon>Bacteria</taxon>
        <taxon>Pseudomonadati</taxon>
        <taxon>Pseudomonadota</taxon>
        <taxon>Gammaproteobacteria</taxon>
        <taxon>Enterobacterales</taxon>
        <taxon>Morganellaceae</taxon>
        <taxon>Providencia</taxon>
    </lineage>
</organism>
<gene>
    <name evidence="9" type="ORF">OO7_07589</name>
</gene>
<keyword evidence="9" id="KW-0969">Cilium</keyword>
<dbReference type="InterPro" id="IPR053967">
    <property type="entry name" value="LlgE_F_G-like_D1"/>
</dbReference>
<name>K8WQY0_9GAMM</name>
<dbReference type="AlphaFoldDB" id="K8WQY0"/>
<dbReference type="PANTHER" id="PTHR30435">
    <property type="entry name" value="FLAGELLAR PROTEIN"/>
    <property type="match status" value="1"/>
</dbReference>
<dbReference type="EMBL" id="AKKN01000007">
    <property type="protein sequence ID" value="EKT58560.1"/>
    <property type="molecule type" value="Genomic_DNA"/>
</dbReference>
<dbReference type="GO" id="GO:0030694">
    <property type="term" value="C:bacterial-type flagellum basal body, rod"/>
    <property type="evidence" value="ECO:0007669"/>
    <property type="project" value="UniProtKB-UniRule"/>
</dbReference>
<comment type="subunit">
    <text evidence="4 6">The basal body constitutes a major portion of the flagellar organelle and consists of five rings (E,L,P,S, and M) mounted on a central rod. The rod consists of about 26 subunits of FlgG in the distal portion, and FlgB, FlgC and FlgF are thought to build up the proximal portion of the rod with about 6 subunits each.</text>
</comment>
<keyword evidence="9" id="KW-0282">Flagellum</keyword>
<dbReference type="OrthoDB" id="9804559at2"/>
<dbReference type="PATRIC" id="fig|1141660.3.peg.1521"/>
<evidence type="ECO:0000256" key="6">
    <source>
        <dbReference type="RuleBase" id="RU362116"/>
    </source>
</evidence>
<evidence type="ECO:0000313" key="10">
    <source>
        <dbReference type="Proteomes" id="UP000010290"/>
    </source>
</evidence>
<evidence type="ECO:0000259" key="8">
    <source>
        <dbReference type="Pfam" id="PF22692"/>
    </source>
</evidence>
<comment type="caution">
    <text evidence="9">The sequence shown here is derived from an EMBL/GenBank/DDBJ whole genome shotgun (WGS) entry which is preliminary data.</text>
</comment>
<dbReference type="SUPFAM" id="SSF117143">
    <property type="entry name" value="Flagellar hook protein flgE"/>
    <property type="match status" value="1"/>
</dbReference>
<dbReference type="RefSeq" id="WP_008915354.1">
    <property type="nucleotide sequence ID" value="NZ_CM001773.1"/>
</dbReference>
<evidence type="ECO:0000256" key="5">
    <source>
        <dbReference type="ARBA" id="ARBA00040228"/>
    </source>
</evidence>
<evidence type="ECO:0000259" key="7">
    <source>
        <dbReference type="Pfam" id="PF06429"/>
    </source>
</evidence>
<protein>
    <recommendedName>
        <fullName evidence="5 6">Flagellar basal-body rod protein FlgF</fullName>
    </recommendedName>
</protein>
<keyword evidence="3 6" id="KW-0975">Bacterial flagellum</keyword>
<dbReference type="Pfam" id="PF06429">
    <property type="entry name" value="Flg_bbr_C"/>
    <property type="match status" value="1"/>
</dbReference>
<feature type="domain" description="Flagellar hook protein FlgE/F/G-like D1" evidence="8">
    <location>
        <begin position="84"/>
        <end position="144"/>
    </location>
</feature>
<dbReference type="NCBIfam" id="NF009280">
    <property type="entry name" value="PRK12640.1"/>
    <property type="match status" value="1"/>
</dbReference>
<dbReference type="InterPro" id="IPR037925">
    <property type="entry name" value="FlgE/F/G-like"/>
</dbReference>
<dbReference type="PANTHER" id="PTHR30435:SF18">
    <property type="entry name" value="FLAGELLAR BASAL-BODY ROD PROTEIN FLGF"/>
    <property type="match status" value="1"/>
</dbReference>
<evidence type="ECO:0000256" key="1">
    <source>
        <dbReference type="ARBA" id="ARBA00004117"/>
    </source>
</evidence>
<comment type="similarity">
    <text evidence="2 6">Belongs to the flagella basal body rod proteins family.</text>
</comment>